<name>A0A9E4N2E7_9GAMM</name>
<reference evidence="1" key="1">
    <citation type="journal article" date="2021" name="Proc. Natl. Acad. Sci. U.S.A.">
        <title>Global biogeography of chemosynthetic symbionts reveals both localized and globally distributed symbiont groups. .</title>
        <authorList>
            <person name="Osvatic J.T."/>
            <person name="Wilkins L.G.E."/>
            <person name="Leibrecht L."/>
            <person name="Leray M."/>
            <person name="Zauner S."/>
            <person name="Polzin J."/>
            <person name="Camacho Y."/>
            <person name="Gros O."/>
            <person name="van Gils J.A."/>
            <person name="Eisen J.A."/>
            <person name="Petersen J.M."/>
            <person name="Yuen B."/>
        </authorList>
    </citation>
    <scope>NUCLEOTIDE SEQUENCE</scope>
    <source>
        <strain evidence="1">MAGL173</strain>
    </source>
</reference>
<organism evidence="1 2">
    <name type="scientific">Candidatus Thiodiazotropha lotti</name>
    <dbReference type="NCBI Taxonomy" id="2792787"/>
    <lineage>
        <taxon>Bacteria</taxon>
        <taxon>Pseudomonadati</taxon>
        <taxon>Pseudomonadota</taxon>
        <taxon>Gammaproteobacteria</taxon>
        <taxon>Chromatiales</taxon>
        <taxon>Sedimenticolaceae</taxon>
        <taxon>Candidatus Thiodiazotropha</taxon>
    </lineage>
</organism>
<evidence type="ECO:0000313" key="2">
    <source>
        <dbReference type="Proteomes" id="UP000886687"/>
    </source>
</evidence>
<gene>
    <name evidence="1" type="ORF">JAZ04_21675</name>
</gene>
<dbReference type="AlphaFoldDB" id="A0A9E4N2E7"/>
<sequence length="133" mass="14898">MEIHYLNTDLELESPKDLTPIVEAFGEDVVNLYNGKARGHYLASFEIASSEGSPDSKIQYYCMLAESLFGEEKILWEGCYSKVFDIGYEGGTGHKSYTDEVRANTLERVVALGASIRVTIYPMNFGLNEENQP</sequence>
<accession>A0A9E4N2E7</accession>
<dbReference type="Proteomes" id="UP000886687">
    <property type="component" value="Unassembled WGS sequence"/>
</dbReference>
<dbReference type="EMBL" id="JAEPDI010000042">
    <property type="protein sequence ID" value="MCG7941448.1"/>
    <property type="molecule type" value="Genomic_DNA"/>
</dbReference>
<comment type="caution">
    <text evidence="1">The sequence shown here is derived from an EMBL/GenBank/DDBJ whole genome shotgun (WGS) entry which is preliminary data.</text>
</comment>
<evidence type="ECO:0000313" key="1">
    <source>
        <dbReference type="EMBL" id="MCG7941448.1"/>
    </source>
</evidence>
<protein>
    <submittedName>
        <fullName evidence="1">Uncharacterized protein</fullName>
    </submittedName>
</protein>
<proteinExistence type="predicted"/>